<dbReference type="PANTHER" id="PTHR47957:SF3">
    <property type="entry name" value="ATP-DEPENDENT HELICASE HRQ1"/>
    <property type="match status" value="1"/>
</dbReference>
<dbReference type="SMART" id="SM00490">
    <property type="entry name" value="HELICc"/>
    <property type="match status" value="1"/>
</dbReference>
<sequence length="1725" mass="191284">MRAFEFDASVLDEYANFSRSFSKIRAEDLAREIDRHYDDGHFWPAPLLSLNPAYEHGPSVEKLAAEGILAPETAAVFRSNGAPLRLHRHQGEAVAKATAGQSFVVTTGTGSGKSLCFFIPIIDQILKARTDGEAARTRAIIVYPMNALANSQLGEIEKFVDQSDLPETMRPTVARYTGQESEAERKTVAANPPDILLTNYMMLELLLTRQDATDTRVIQNCHGLEFIVLDELHTYRGRQGADVSLLVRRLKDKCRNSKDPVCIGTSATMASEDVAAEPREAVARVASRIFGTKISSDAVITESLRRATRDDLSADWARERLKETLAKEIPDHLPDSELQEHPLAVWAELELGIDEAKSRARRPPTPLDEAVSKLAADSSVSKEIAAKRLAEFLARTALPETERGGSGGEAFMAFKLHRFISGAGDVLTTLKSRPRNVLLEGQRRDPKDPNARLYPTRFCRACGQEYHVISLHERGEGLVALPRDIDDTPSSTQAAEEEPGYLTPFEPENDNFLFSGDIETFPEEWREERRGVFVLRQNRKKQQPRLVSVRPDGLLAEDGAPFWFLPGRFGFCLACHDQPSPQARERNKLGGLSAEGRSSATTTIVTAMLRAMSQPETGIEDEHKRKTLGFGDNRQDSALQAGHFNDSVFVTLLRGAILRAVLDAGAGGLADDEFGTKVQKALGYLPENKDLRAFWMAHPETKGATVNIAAGTLAKVLEHRVWADMRRGWRFTYPNLFGVGLLRAEFIALDDFLQDTEILAEAPDVWRRQDASAREEIARKILSAMMEGLAFATSALDPMETEPMKGRARTLLCSPWSIDPREELRGQAALVLDAPPRREQSKRDDLLIMRAGFRSGLARSINKVGLLGERLREENYHGLMTWLLGALETWGILRAVRTTSDLDGWQIMPSVLRLLPGPAVADDGAAQNSYFRNLYLDVARDLKEGRSALMGMESREHTAQVTATQREWREWRFRYGEPDQKKIAEHRAEMIKDGEGTSFLPALFCSPTMELGVDISSLNAVYLRNVPPTPANYAQRAGRAGRSGQAATITTYCAAQSPHDQYYFRRIPEMVAGSVRPPALDLANEDLVRAHLQAIWLAETKFPLSANIPEVLDLEQEGLPLRNDLKSAILDPAVVNRARPAMKHIVEAILEHFDGPKPEWLEDVDAWVEATAANSASVFNKSFDRWRTLHASAHAQLKETQEKLRGAGLSGRDRARLDAQAQSASQQIGILENGKAKNGSDFYTYRYLATEGFLPGYNFPRLPLYAFVPSGGSDNRSAFLQRARFLAISEFGPRSLIYHEGRAYRVHKAKLPPGAVSADGKSLATEKVFICPTCGAGHTVERERCHACNTPMAGCLAIHKTLRIDNVETLPAERITANDEERVRQGFEIRTVFSWPERSGRKDLAECRLSLDGALFATLQYANSADIMRLNLGLKRRSNTDSHGFLIDPSTGRWARLQDEVSEADRDPDQTYPDRIVPIVHDRKNALLIRFASPEAWSSAAIATAQHALLRGIEVVFQLEEGEILGEPLPDRDQRRAILVYEATEGGAGVLSRMMRDPSLLDQVVREALSLMHYEGGKDAVAKRDRSLLTDKDAPCVAGCYRCLLSYFNQPDHDLIDRQDEEALDLLISLAAATPELVETTTAGDGWVSTFEAAGMRAPDSEPLTIGGSEVPYVWREDTVAAFPGKVSEELKKAAELMGFDLFQLPDNPELGIPEELRSILGGDA</sequence>
<dbReference type="Pfam" id="PF00270">
    <property type="entry name" value="DEAD"/>
    <property type="match status" value="1"/>
</dbReference>
<dbReference type="InterPro" id="IPR011545">
    <property type="entry name" value="DEAD/DEAH_box_helicase_dom"/>
</dbReference>
<evidence type="ECO:0000259" key="3">
    <source>
        <dbReference type="PROSITE" id="PS51192"/>
    </source>
</evidence>
<gene>
    <name evidence="5" type="ORF">SAMN05444279_11420</name>
</gene>
<evidence type="ECO:0000313" key="5">
    <source>
        <dbReference type="EMBL" id="SHF01148.1"/>
    </source>
</evidence>
<dbReference type="Pfam" id="PF09369">
    <property type="entry name" value="MZB"/>
    <property type="match status" value="1"/>
</dbReference>
<evidence type="ECO:0000256" key="1">
    <source>
        <dbReference type="ARBA" id="ARBA00022741"/>
    </source>
</evidence>
<dbReference type="CDD" id="cd17923">
    <property type="entry name" value="DEXHc_Hrq1-like"/>
    <property type="match status" value="1"/>
</dbReference>
<dbReference type="GO" id="GO:0006289">
    <property type="term" value="P:nucleotide-excision repair"/>
    <property type="evidence" value="ECO:0007669"/>
    <property type="project" value="TreeGrafter"/>
</dbReference>
<organism evidence="5 6">
    <name type="scientific">Ruegeria intermedia</name>
    <dbReference type="NCBI Taxonomy" id="996115"/>
    <lineage>
        <taxon>Bacteria</taxon>
        <taxon>Pseudomonadati</taxon>
        <taxon>Pseudomonadota</taxon>
        <taxon>Alphaproteobacteria</taxon>
        <taxon>Rhodobacterales</taxon>
        <taxon>Roseobacteraceae</taxon>
        <taxon>Ruegeria</taxon>
    </lineage>
</organism>
<dbReference type="Gene3D" id="3.40.50.300">
    <property type="entry name" value="P-loop containing nucleotide triphosphate hydrolases"/>
    <property type="match status" value="2"/>
</dbReference>
<dbReference type="Proteomes" id="UP000325134">
    <property type="component" value="Unassembled WGS sequence"/>
</dbReference>
<keyword evidence="5" id="KW-0378">Hydrolase</keyword>
<dbReference type="GO" id="GO:0036297">
    <property type="term" value="P:interstrand cross-link repair"/>
    <property type="evidence" value="ECO:0007669"/>
    <property type="project" value="TreeGrafter"/>
</dbReference>
<feature type="domain" description="Helicase ATP-binding" evidence="3">
    <location>
        <begin position="94"/>
        <end position="287"/>
    </location>
</feature>
<dbReference type="OrthoDB" id="9815222at2"/>
<name>A0A1M4Y609_9RHOB</name>
<dbReference type="PROSITE" id="PS51194">
    <property type="entry name" value="HELICASE_CTER"/>
    <property type="match status" value="1"/>
</dbReference>
<dbReference type="InterPro" id="IPR027417">
    <property type="entry name" value="P-loop_NTPase"/>
</dbReference>
<evidence type="ECO:0000259" key="4">
    <source>
        <dbReference type="PROSITE" id="PS51194"/>
    </source>
</evidence>
<evidence type="ECO:0000313" key="6">
    <source>
        <dbReference type="Proteomes" id="UP000325134"/>
    </source>
</evidence>
<proteinExistence type="predicted"/>
<dbReference type="GO" id="GO:0043138">
    <property type="term" value="F:3'-5' DNA helicase activity"/>
    <property type="evidence" value="ECO:0007669"/>
    <property type="project" value="TreeGrafter"/>
</dbReference>
<keyword evidence="2" id="KW-0067">ATP-binding</keyword>
<dbReference type="PROSITE" id="PS51192">
    <property type="entry name" value="HELICASE_ATP_BIND_1"/>
    <property type="match status" value="1"/>
</dbReference>
<dbReference type="Pfam" id="PF00271">
    <property type="entry name" value="Helicase_C"/>
    <property type="match status" value="1"/>
</dbReference>
<dbReference type="SUPFAM" id="SSF52540">
    <property type="entry name" value="P-loop containing nucleoside triphosphate hydrolases"/>
    <property type="match status" value="2"/>
</dbReference>
<evidence type="ECO:0000256" key="2">
    <source>
        <dbReference type="ARBA" id="ARBA00022840"/>
    </source>
</evidence>
<accession>A0A1M4Y609</accession>
<keyword evidence="6" id="KW-1185">Reference proteome</keyword>
<protein>
    <submittedName>
        <fullName evidence="5">ATP-dependent helicase YprA, contains C-terminal metal-binding DUF1998 domain</fullName>
    </submittedName>
</protein>
<keyword evidence="1" id="KW-0547">Nucleotide-binding</keyword>
<dbReference type="InterPro" id="IPR014001">
    <property type="entry name" value="Helicase_ATP-bd"/>
</dbReference>
<dbReference type="InterPro" id="IPR018973">
    <property type="entry name" value="MZB"/>
</dbReference>
<dbReference type="GO" id="GO:0005524">
    <property type="term" value="F:ATP binding"/>
    <property type="evidence" value="ECO:0007669"/>
    <property type="project" value="UniProtKB-KW"/>
</dbReference>
<dbReference type="EMBL" id="FQVK01000014">
    <property type="protein sequence ID" value="SHF01148.1"/>
    <property type="molecule type" value="Genomic_DNA"/>
</dbReference>
<feature type="domain" description="Helicase C-terminal" evidence="4">
    <location>
        <begin position="930"/>
        <end position="1088"/>
    </location>
</feature>
<dbReference type="SMART" id="SM00487">
    <property type="entry name" value="DEXDc"/>
    <property type="match status" value="1"/>
</dbReference>
<dbReference type="PANTHER" id="PTHR47957">
    <property type="entry name" value="ATP-DEPENDENT HELICASE HRQ1"/>
    <property type="match status" value="1"/>
</dbReference>
<dbReference type="InterPro" id="IPR001650">
    <property type="entry name" value="Helicase_C-like"/>
</dbReference>
<reference evidence="5 6" key="1">
    <citation type="submission" date="2016-11" db="EMBL/GenBank/DDBJ databases">
        <authorList>
            <person name="Varghese N."/>
            <person name="Submissions S."/>
        </authorList>
    </citation>
    <scope>NUCLEOTIDE SEQUENCE [LARGE SCALE GENOMIC DNA]</scope>
    <source>
        <strain evidence="5 6">DSM 29341</strain>
    </source>
</reference>
<dbReference type="GO" id="GO:0003676">
    <property type="term" value="F:nucleic acid binding"/>
    <property type="evidence" value="ECO:0007669"/>
    <property type="project" value="InterPro"/>
</dbReference>
<keyword evidence="5" id="KW-0347">Helicase</keyword>